<proteinExistence type="predicted"/>
<comment type="caution">
    <text evidence="1">The sequence shown here is derived from an EMBL/GenBank/DDBJ whole genome shotgun (WGS) entry which is preliminary data.</text>
</comment>
<keyword evidence="2" id="KW-1185">Reference proteome</keyword>
<protein>
    <submittedName>
        <fullName evidence="1">Uncharacterized protein</fullName>
    </submittedName>
</protein>
<reference evidence="1" key="1">
    <citation type="submission" date="2009-12" db="EMBL/GenBank/DDBJ databases">
        <authorList>
            <person name="Weinstock G."/>
            <person name="Sodergren E."/>
            <person name="Clifton S."/>
            <person name="Fulton L."/>
            <person name="Fulton B."/>
            <person name="Courtney L."/>
            <person name="Fronick C."/>
            <person name="Harrison M."/>
            <person name="Strong C."/>
            <person name="Farmer C."/>
            <person name="Delahaunty K."/>
            <person name="Markovic C."/>
            <person name="Hall O."/>
            <person name="Minx P."/>
            <person name="Tomlinson C."/>
            <person name="Mitreva M."/>
            <person name="Nelson J."/>
            <person name="Hou S."/>
            <person name="Wollam A."/>
            <person name="Pepin K.H."/>
            <person name="Johnson M."/>
            <person name="Bhonagiri V."/>
            <person name="Nash W.E."/>
            <person name="Warren W."/>
            <person name="Chinwalla A."/>
            <person name="Mardis E.R."/>
            <person name="Wilson R.K."/>
        </authorList>
    </citation>
    <scope>NUCLEOTIDE SEQUENCE [LARGE SCALE GENOMIC DNA]</scope>
    <source>
        <strain evidence="1">DSM 4541</strain>
    </source>
</reference>
<dbReference type="EMBL" id="ABXV02000053">
    <property type="protein sequence ID" value="EFB70616.1"/>
    <property type="molecule type" value="Genomic_DNA"/>
</dbReference>
<gene>
    <name evidence="1" type="ORF">PROVRUST_08242</name>
</gene>
<evidence type="ECO:0000313" key="2">
    <source>
        <dbReference type="Proteomes" id="UP000005512"/>
    </source>
</evidence>
<accession>D1P7M1</accession>
<dbReference type="Proteomes" id="UP000005512">
    <property type="component" value="Unassembled WGS sequence"/>
</dbReference>
<dbReference type="HOGENOM" id="CLU_2261311_0_0_6"/>
<sequence>MPDAQISQFPAQIRKIKKGSLLTRSLTTGAVQTISCRCMKTDLFSGQAWRGYDCAATCLLLIIRLQNFRAIAALNSNFYNWIAIILGHLRMHYRAFSGQFDEG</sequence>
<name>D1P7M1_9GAMM</name>
<evidence type="ECO:0000313" key="1">
    <source>
        <dbReference type="EMBL" id="EFB70616.1"/>
    </source>
</evidence>
<organism evidence="1 2">
    <name type="scientific">Providencia rustigianii DSM 4541</name>
    <dbReference type="NCBI Taxonomy" id="500637"/>
    <lineage>
        <taxon>Bacteria</taxon>
        <taxon>Pseudomonadati</taxon>
        <taxon>Pseudomonadota</taxon>
        <taxon>Gammaproteobacteria</taxon>
        <taxon>Enterobacterales</taxon>
        <taxon>Morganellaceae</taxon>
        <taxon>Providencia</taxon>
    </lineage>
</organism>
<dbReference type="AlphaFoldDB" id="D1P7M1"/>